<dbReference type="Pfam" id="PF07569">
    <property type="entry name" value="Hira"/>
    <property type="match status" value="1"/>
</dbReference>
<dbReference type="SMART" id="SM00320">
    <property type="entry name" value="WD40"/>
    <property type="match status" value="6"/>
</dbReference>
<evidence type="ECO:0000256" key="11">
    <source>
        <dbReference type="SAM" id="MobiDB-lite"/>
    </source>
</evidence>
<dbReference type="InterPro" id="IPR001680">
    <property type="entry name" value="WD40_rpt"/>
</dbReference>
<dbReference type="CDD" id="cd00200">
    <property type="entry name" value="WD40"/>
    <property type="match status" value="1"/>
</dbReference>
<keyword evidence="10" id="KW-0678">Repressor</keyword>
<comment type="subcellular location">
    <subcellularLocation>
        <location evidence="1 10">Nucleus</location>
    </subcellularLocation>
</comment>
<dbReference type="InterPro" id="IPR031120">
    <property type="entry name" value="HIR1-like"/>
</dbReference>
<feature type="domain" description="Protein HIRA-like C-terminal" evidence="12">
    <location>
        <begin position="882"/>
        <end position="991"/>
    </location>
</feature>
<accession>A0ABP1RUD1</accession>
<comment type="function">
    <text evidence="10">Required for replication-independent chromatin assembly and for the periodic repression of histone gene transcription during the cell cycle.</text>
</comment>
<dbReference type="Pfam" id="PF09453">
    <property type="entry name" value="HIRA_B"/>
    <property type="match status" value="1"/>
</dbReference>
<feature type="repeat" description="WD" evidence="9">
    <location>
        <begin position="173"/>
        <end position="214"/>
    </location>
</feature>
<comment type="similarity">
    <text evidence="2 10">Belongs to the WD repeat HIR1 family.</text>
</comment>
<gene>
    <name evidence="14" type="ORF">ODALV1_LOCUS26263</name>
</gene>
<evidence type="ECO:0000256" key="9">
    <source>
        <dbReference type="PROSITE-ProRule" id="PRU00221"/>
    </source>
</evidence>
<dbReference type="InterPro" id="IPR011494">
    <property type="entry name" value="HIRA-like_C"/>
</dbReference>
<proteinExistence type="inferred from homology"/>
<keyword evidence="15" id="KW-1185">Reference proteome</keyword>
<comment type="caution">
    <text evidence="14">The sequence shown here is derived from an EMBL/GenBank/DDBJ whole genome shotgun (WGS) entry which is preliminary data.</text>
</comment>
<evidence type="ECO:0000256" key="8">
    <source>
        <dbReference type="ARBA" id="ARBA00023242"/>
    </source>
</evidence>
<dbReference type="InterPro" id="IPR015943">
    <property type="entry name" value="WD40/YVTN_repeat-like_dom_sf"/>
</dbReference>
<keyword evidence="7 10" id="KW-0804">Transcription</keyword>
<feature type="compositionally biased region" description="Low complexity" evidence="11">
    <location>
        <begin position="528"/>
        <end position="541"/>
    </location>
</feature>
<evidence type="ECO:0000256" key="3">
    <source>
        <dbReference type="ARBA" id="ARBA00022574"/>
    </source>
</evidence>
<dbReference type="Proteomes" id="UP001642540">
    <property type="component" value="Unassembled WGS sequence"/>
</dbReference>
<keyword evidence="4 10" id="KW-0677">Repeat</keyword>
<keyword evidence="6 10" id="KW-0805">Transcription regulation</keyword>
<feature type="repeat" description="WD" evidence="9">
    <location>
        <begin position="130"/>
        <end position="171"/>
    </location>
</feature>
<sequence>MRLLKPAWLHHDGNPIFSIDIHPDDSRVVTGGQGNDSVGRVVIWNMQPILSNKEEESKVPKLLCQLDHHNACVNCVRWSNSGKNLCSGGDDRVIIVWKLVSRFTGNVSTSSQNSAFGKTNLEQWKPSCMLRSHTGDVLDLAWSPGDRYLASASVDNTVIIWDAQKFPQIVTTLKDHNSLVKGVTWDPVGKYLASQSDDKTLKIWRVSDWELEHSVQDPFVECGGTTHVLRLDWSPDGSYLVSAHAMNGGGPTAQIVERTEWKTDKDFVGHRKAVVCVKFNSNILQSDTSRMQHCCVALGSRDRSVSLWSTALKRPLVVINDLFTNSVMDLSWSSCGTIMMACSWDGSVAVAQFTWREIGKPLSPDEKANFYHKQYGKSAVTENCDIIQNLEVFLAKTNVVNSACRQEHSGKNSITPERIVEIPQPERVVKGPIDKQIETRTPDGRRRITPKFLLPPTDGDPTVPTKSEQAIFMQVKCKDIPNNQSTVDWRKSMVSSIENVKGFSETSGKGGDVLTSKSQDSIGGKPENNNNSNCGRNSPSSGQNDNEEPMEVEVVEEANMESGNVDGATPKLVNGTAPHASEMKGEVEESKATSSHPILGGAVTLKVKLLNGDCKKGTGAVGGASSMTSQEIIQGTVRELNREEGAAAGRPISVVNESEGDSNAAKSKIIPACGASSAATTPSENVSVVKKGEELRTGSVASLIAVRKKKQLIDESGKIAKRAKLLPVTASVVVDVSSSVAAGGGAGVPQQSSAPKIKESHSSHHVASSSLAVPHTAHHTSPHGGGRSESVRNRLPPMKIETVLRLQIDSTPECSYSLQVANHHKLPDGMCHQLTCTHNPSSLNGLGWSLCTDAPICGLNGDMHRIIALCENATAHVLDIKGRYAFPPIVLSGYPSKTVQSGPYLVVVTTKALIHVWNIHSKTVVLRSESLLPLLTQYDSEKDRALDVARIQLTAGGLPIIILNTGKTFMYSLELNSWFMISDPRGLVSSPLTSGPYDKTISGRQLFSGGRLGNKPEPAIVSHIKLKLATCTEMKNAEGIKQWLTALAKSLATHELEKELHQLCEDLLGPTHSAAKVSSRWNPKIVGLVEKRKVLRQILTLLLEDLKYQDFYSEFDELLREVESQEATITPPTMSTS</sequence>
<dbReference type="PANTHER" id="PTHR13831">
    <property type="entry name" value="MEMBER OF THE HIR1 FAMILY OF WD-REPEAT PROTEINS"/>
    <property type="match status" value="1"/>
</dbReference>
<feature type="region of interest" description="Disordered" evidence="11">
    <location>
        <begin position="438"/>
        <end position="464"/>
    </location>
</feature>
<feature type="domain" description="CAF1B/HIR1 beta-propeller" evidence="13">
    <location>
        <begin position="1"/>
        <end position="357"/>
    </location>
</feature>
<dbReference type="PANTHER" id="PTHR13831:SF0">
    <property type="entry name" value="PROTEIN HIRA"/>
    <property type="match status" value="1"/>
</dbReference>
<keyword evidence="3 9" id="KW-0853">WD repeat</keyword>
<evidence type="ECO:0000256" key="2">
    <source>
        <dbReference type="ARBA" id="ARBA00007306"/>
    </source>
</evidence>
<dbReference type="InterPro" id="IPR055410">
    <property type="entry name" value="Beta-prop_CAF1B_HIR1"/>
</dbReference>
<protein>
    <recommendedName>
        <fullName evidence="10">Protein HIRA</fullName>
    </recommendedName>
</protein>
<dbReference type="PROSITE" id="PS50294">
    <property type="entry name" value="WD_REPEATS_REGION"/>
    <property type="match status" value="3"/>
</dbReference>
<evidence type="ECO:0000313" key="15">
    <source>
        <dbReference type="Proteomes" id="UP001642540"/>
    </source>
</evidence>
<feature type="region of interest" description="Disordered" evidence="11">
    <location>
        <begin position="742"/>
        <end position="793"/>
    </location>
</feature>
<evidence type="ECO:0000256" key="4">
    <source>
        <dbReference type="ARBA" id="ARBA00022737"/>
    </source>
</evidence>
<organism evidence="14 15">
    <name type="scientific">Orchesella dallaii</name>
    <dbReference type="NCBI Taxonomy" id="48710"/>
    <lineage>
        <taxon>Eukaryota</taxon>
        <taxon>Metazoa</taxon>
        <taxon>Ecdysozoa</taxon>
        <taxon>Arthropoda</taxon>
        <taxon>Hexapoda</taxon>
        <taxon>Collembola</taxon>
        <taxon>Entomobryomorpha</taxon>
        <taxon>Entomobryoidea</taxon>
        <taxon>Orchesellidae</taxon>
        <taxon>Orchesellinae</taxon>
        <taxon>Orchesella</taxon>
    </lineage>
</organism>
<evidence type="ECO:0000256" key="1">
    <source>
        <dbReference type="ARBA" id="ARBA00004123"/>
    </source>
</evidence>
<evidence type="ECO:0000256" key="10">
    <source>
        <dbReference type="RuleBase" id="RU364014"/>
    </source>
</evidence>
<keyword evidence="8 10" id="KW-0539">Nucleus</keyword>
<feature type="compositionally biased region" description="Basic and acidic residues" evidence="11">
    <location>
        <begin position="581"/>
        <end position="591"/>
    </location>
</feature>
<dbReference type="Pfam" id="PF24105">
    <property type="entry name" value="Beta-prop_CAF1B_HIR1"/>
    <property type="match status" value="1"/>
</dbReference>
<keyword evidence="5 10" id="KW-0156">Chromatin regulator</keyword>
<evidence type="ECO:0000259" key="12">
    <source>
        <dbReference type="Pfam" id="PF07569"/>
    </source>
</evidence>
<dbReference type="InterPro" id="IPR036322">
    <property type="entry name" value="WD40_repeat_dom_sf"/>
</dbReference>
<dbReference type="PROSITE" id="PS50082">
    <property type="entry name" value="WD_REPEATS_2"/>
    <property type="match status" value="3"/>
</dbReference>
<feature type="region of interest" description="Disordered" evidence="11">
    <location>
        <begin position="502"/>
        <end position="550"/>
    </location>
</feature>
<evidence type="ECO:0000313" key="14">
    <source>
        <dbReference type="EMBL" id="CAL8136049.1"/>
    </source>
</evidence>
<dbReference type="SUPFAM" id="SSF50978">
    <property type="entry name" value="WD40 repeat-like"/>
    <property type="match status" value="1"/>
</dbReference>
<evidence type="ECO:0000256" key="7">
    <source>
        <dbReference type="ARBA" id="ARBA00023163"/>
    </source>
</evidence>
<dbReference type="InterPro" id="IPR019015">
    <property type="entry name" value="HIRA_B_motif"/>
</dbReference>
<evidence type="ECO:0000256" key="5">
    <source>
        <dbReference type="ARBA" id="ARBA00022853"/>
    </source>
</evidence>
<reference evidence="14 15" key="1">
    <citation type="submission" date="2024-08" db="EMBL/GenBank/DDBJ databases">
        <authorList>
            <person name="Cucini C."/>
            <person name="Frati F."/>
        </authorList>
    </citation>
    <scope>NUCLEOTIDE SEQUENCE [LARGE SCALE GENOMIC DNA]</scope>
</reference>
<feature type="region of interest" description="Disordered" evidence="11">
    <location>
        <begin position="644"/>
        <end position="663"/>
    </location>
</feature>
<dbReference type="Gene3D" id="2.130.10.10">
    <property type="entry name" value="YVTN repeat-like/Quinoprotein amine dehydrogenase"/>
    <property type="match status" value="2"/>
</dbReference>
<name>A0ABP1RUD1_9HEXA</name>
<feature type="region of interest" description="Disordered" evidence="11">
    <location>
        <begin position="562"/>
        <end position="595"/>
    </location>
</feature>
<dbReference type="EMBL" id="CAXLJM020000110">
    <property type="protein sequence ID" value="CAL8136049.1"/>
    <property type="molecule type" value="Genomic_DNA"/>
</dbReference>
<feature type="repeat" description="WD" evidence="9">
    <location>
        <begin position="66"/>
        <end position="99"/>
    </location>
</feature>
<evidence type="ECO:0000259" key="13">
    <source>
        <dbReference type="Pfam" id="PF24105"/>
    </source>
</evidence>
<evidence type="ECO:0000256" key="6">
    <source>
        <dbReference type="ARBA" id="ARBA00023015"/>
    </source>
</evidence>